<name>A0A2R5FQ64_NOSCO</name>
<dbReference type="EMBL" id="BDUD01000001">
    <property type="protein sequence ID" value="GBG20896.1"/>
    <property type="molecule type" value="Genomic_DNA"/>
</dbReference>
<evidence type="ECO:0000313" key="3">
    <source>
        <dbReference type="Proteomes" id="UP000245124"/>
    </source>
</evidence>
<gene>
    <name evidence="2" type="ORF">NIES4072_45780</name>
</gene>
<comment type="caution">
    <text evidence="2">The sequence shown here is derived from an EMBL/GenBank/DDBJ whole genome shotgun (WGS) entry which is preliminary data.</text>
</comment>
<dbReference type="InterPro" id="IPR036812">
    <property type="entry name" value="NAD(P)_OxRdtase_dom_sf"/>
</dbReference>
<keyword evidence="3" id="KW-1185">Reference proteome</keyword>
<dbReference type="Pfam" id="PF00248">
    <property type="entry name" value="Aldo_ket_red"/>
    <property type="match status" value="1"/>
</dbReference>
<proteinExistence type="predicted"/>
<reference evidence="2 3" key="1">
    <citation type="submission" date="2017-06" db="EMBL/GenBank/DDBJ databases">
        <title>Genome sequencing of cyanobaciteial culture collection at National Institute for Environmental Studies (NIES).</title>
        <authorList>
            <person name="Hirose Y."/>
            <person name="Shimura Y."/>
            <person name="Fujisawa T."/>
            <person name="Nakamura Y."/>
            <person name="Kawachi M."/>
        </authorList>
    </citation>
    <scope>NUCLEOTIDE SEQUENCE [LARGE SCALE GENOMIC DNA]</scope>
    <source>
        <strain evidence="2 3">NIES-4072</strain>
    </source>
</reference>
<accession>A0A2R5FQ64</accession>
<dbReference type="AlphaFoldDB" id="A0A2R5FQ64"/>
<sequence>MFQGENFERAQQALQQLRPIALLHNCTLAQLALAWLIAQPQTNAIAGARYPEQAQDNALAAQLAEIDAIGRIVTDHLDNSPIMWNW</sequence>
<evidence type="ECO:0000313" key="2">
    <source>
        <dbReference type="EMBL" id="GBG20896.1"/>
    </source>
</evidence>
<organism evidence="2 3">
    <name type="scientific">Nostoc commune NIES-4072</name>
    <dbReference type="NCBI Taxonomy" id="2005467"/>
    <lineage>
        <taxon>Bacteria</taxon>
        <taxon>Bacillati</taxon>
        <taxon>Cyanobacteriota</taxon>
        <taxon>Cyanophyceae</taxon>
        <taxon>Nostocales</taxon>
        <taxon>Nostocaceae</taxon>
        <taxon>Nostoc</taxon>
    </lineage>
</organism>
<feature type="domain" description="NADP-dependent oxidoreductase" evidence="1">
    <location>
        <begin position="7"/>
        <end position="63"/>
    </location>
</feature>
<dbReference type="InterPro" id="IPR023210">
    <property type="entry name" value="NADP_OxRdtase_dom"/>
</dbReference>
<protein>
    <submittedName>
        <fullName evidence="2">Aldo/keto reductase</fullName>
    </submittedName>
</protein>
<dbReference type="Gene3D" id="3.20.20.100">
    <property type="entry name" value="NADP-dependent oxidoreductase domain"/>
    <property type="match status" value="1"/>
</dbReference>
<evidence type="ECO:0000259" key="1">
    <source>
        <dbReference type="Pfam" id="PF00248"/>
    </source>
</evidence>
<dbReference type="Proteomes" id="UP000245124">
    <property type="component" value="Unassembled WGS sequence"/>
</dbReference>
<dbReference type="SUPFAM" id="SSF51430">
    <property type="entry name" value="NAD(P)-linked oxidoreductase"/>
    <property type="match status" value="1"/>
</dbReference>